<accession>A0A1A8VT37</accession>
<keyword evidence="1" id="KW-1133">Transmembrane helix</keyword>
<reference evidence="3" key="1">
    <citation type="submission" date="2016-05" db="EMBL/GenBank/DDBJ databases">
        <authorList>
            <person name="Naeem Raeece"/>
        </authorList>
    </citation>
    <scope>NUCLEOTIDE SEQUENCE [LARGE SCALE GENOMIC DNA]</scope>
</reference>
<dbReference type="AlphaFoldDB" id="A0A1A8VT37"/>
<name>A0A1A8VT37_PLAOA</name>
<keyword evidence="1" id="KW-0472">Membrane</keyword>
<protein>
    <recommendedName>
        <fullName evidence="4">PIR Superfamily Protein</fullName>
    </recommendedName>
</protein>
<evidence type="ECO:0008006" key="4">
    <source>
        <dbReference type="Google" id="ProtNLM"/>
    </source>
</evidence>
<dbReference type="Proteomes" id="UP000078560">
    <property type="component" value="Unassembled WGS sequence"/>
</dbReference>
<organism evidence="2 3">
    <name type="scientific">Plasmodium ovale curtisi</name>
    <dbReference type="NCBI Taxonomy" id="864141"/>
    <lineage>
        <taxon>Eukaryota</taxon>
        <taxon>Sar</taxon>
        <taxon>Alveolata</taxon>
        <taxon>Apicomplexa</taxon>
        <taxon>Aconoidasida</taxon>
        <taxon>Haemosporida</taxon>
        <taxon>Plasmodiidae</taxon>
        <taxon>Plasmodium</taxon>
        <taxon>Plasmodium (Plasmodium)</taxon>
    </lineage>
</organism>
<evidence type="ECO:0000313" key="2">
    <source>
        <dbReference type="EMBL" id="SBS81984.1"/>
    </source>
</evidence>
<keyword evidence="1" id="KW-0812">Transmembrane</keyword>
<dbReference type="EMBL" id="FLQU01000196">
    <property type="protein sequence ID" value="SBS81984.1"/>
    <property type="molecule type" value="Genomic_DNA"/>
</dbReference>
<feature type="transmembrane region" description="Helical" evidence="1">
    <location>
        <begin position="148"/>
        <end position="168"/>
    </location>
</feature>
<evidence type="ECO:0000256" key="1">
    <source>
        <dbReference type="SAM" id="Phobius"/>
    </source>
</evidence>
<proteinExistence type="predicted"/>
<evidence type="ECO:0000313" key="3">
    <source>
        <dbReference type="Proteomes" id="UP000078560"/>
    </source>
</evidence>
<gene>
    <name evidence="2" type="ORF">POVCU2_0013180</name>
</gene>
<sequence length="184" mass="21074">MNSPLYTLHSTFSRYYDYKEVFSDMCNNYIVQIHPHGSDVFSLCQGADVILKDLISITSNELNNIGKRCIYLSYILYDKIKEIAPSIDNIDNLYNTLDDTLTCLRTGDVLLEVVKNEESQKSHSEVFDNRQSVSEHYFTDESNVNGGITTWIAFSVVFEISLLSLILYKFTTLGSHLRFQGIKN</sequence>